<organism evidence="2">
    <name type="scientific">Photinus pyralis</name>
    <name type="common">Common eastern firefly</name>
    <name type="synonym">Lampyris pyralis</name>
    <dbReference type="NCBI Taxonomy" id="7054"/>
    <lineage>
        <taxon>Eukaryota</taxon>
        <taxon>Metazoa</taxon>
        <taxon>Ecdysozoa</taxon>
        <taxon>Arthropoda</taxon>
        <taxon>Hexapoda</taxon>
        <taxon>Insecta</taxon>
        <taxon>Pterygota</taxon>
        <taxon>Neoptera</taxon>
        <taxon>Endopterygota</taxon>
        <taxon>Coleoptera</taxon>
        <taxon>Polyphaga</taxon>
        <taxon>Elateriformia</taxon>
        <taxon>Elateroidea</taxon>
        <taxon>Lampyridae</taxon>
        <taxon>Lampyrinae</taxon>
        <taxon>Photinus</taxon>
    </lineage>
</organism>
<dbReference type="PANTHER" id="PTHR10612:SF49">
    <property type="entry name" value="APOLIPOPROTEIN D-LIKE PROTEIN"/>
    <property type="match status" value="1"/>
</dbReference>
<evidence type="ECO:0000313" key="2">
    <source>
        <dbReference type="EMBL" id="JAV75866.1"/>
    </source>
</evidence>
<evidence type="ECO:0000256" key="1">
    <source>
        <dbReference type="SAM" id="SignalP"/>
    </source>
</evidence>
<dbReference type="GeneID" id="116161199"/>
<accession>A0A1Y1LW43</accession>
<dbReference type="EMBL" id="GEZM01049759">
    <property type="protein sequence ID" value="JAV75866.1"/>
    <property type="molecule type" value="Transcribed_RNA"/>
</dbReference>
<name>A0A1Y1LW43_PHOPY</name>
<reference evidence="2" key="1">
    <citation type="journal article" date="2016" name="Sci. Rep.">
        <title>Molecular characterization of firefly nuptial gifts: a multi-omics approach sheds light on postcopulatory sexual selection.</title>
        <authorList>
            <person name="Al-Wathiqui N."/>
            <person name="Fallon T.R."/>
            <person name="South A."/>
            <person name="Weng J.K."/>
            <person name="Lewis S.M."/>
        </authorList>
    </citation>
    <scope>NUCLEOTIDE SEQUENCE</scope>
</reference>
<dbReference type="RefSeq" id="XP_031330317.1">
    <property type="nucleotide sequence ID" value="XM_031474457.1"/>
</dbReference>
<dbReference type="GO" id="GO:0000302">
    <property type="term" value="P:response to reactive oxygen species"/>
    <property type="evidence" value="ECO:0007669"/>
    <property type="project" value="TreeGrafter"/>
</dbReference>
<feature type="signal peptide" evidence="1">
    <location>
        <begin position="1"/>
        <end position="16"/>
    </location>
</feature>
<dbReference type="AlphaFoldDB" id="A0A1Y1LW43"/>
<proteinExistence type="predicted"/>
<dbReference type="GO" id="GO:0005737">
    <property type="term" value="C:cytoplasm"/>
    <property type="evidence" value="ECO:0007669"/>
    <property type="project" value="TreeGrafter"/>
</dbReference>
<dbReference type="SUPFAM" id="SSF50814">
    <property type="entry name" value="Lipocalins"/>
    <property type="match status" value="1"/>
</dbReference>
<feature type="chain" id="PRO_5012508166" evidence="1">
    <location>
        <begin position="17"/>
        <end position="224"/>
    </location>
</feature>
<dbReference type="InterPro" id="IPR012674">
    <property type="entry name" value="Calycin"/>
</dbReference>
<dbReference type="PANTHER" id="PTHR10612">
    <property type="entry name" value="APOLIPOPROTEIN D"/>
    <property type="match status" value="1"/>
</dbReference>
<dbReference type="OrthoDB" id="565904at2759"/>
<dbReference type="KEGG" id="ppyr:116161199"/>
<protein>
    <submittedName>
        <fullName evidence="2">Uncharacterized protein</fullName>
    </submittedName>
</protein>
<keyword evidence="1" id="KW-0732">Signal</keyword>
<sequence>MYRCICLLYLITLGECCPNIEPVQDFDISGILGHWHTIQKTGAVFPCLTLNFTRSSANSEEFDVVETSQSTGLINTLGLQHESYLRGKLRVTDSPGIFHLSLPITTWKLTVFGTDYDNYVAFLLCNKGIVTTSLVIISSRTTSLSPKQLESIYAKLLKYNINPYVINTVRQHGCSQHGERGIVVKTASNIFGGIANLFKSSKSSKSEKEEEVQYDIDIRTSLME</sequence>
<dbReference type="GO" id="GO:0006629">
    <property type="term" value="P:lipid metabolic process"/>
    <property type="evidence" value="ECO:0007669"/>
    <property type="project" value="TreeGrafter"/>
</dbReference>
<dbReference type="Gene3D" id="2.40.128.20">
    <property type="match status" value="1"/>
</dbReference>